<accession>A0A2P6PT02</accession>
<evidence type="ECO:0000313" key="2">
    <source>
        <dbReference type="Proteomes" id="UP000238479"/>
    </source>
</evidence>
<name>A0A2P6PT02_ROSCH</name>
<dbReference type="EMBL" id="PDCK01000044">
    <property type="protein sequence ID" value="PRQ25052.1"/>
    <property type="molecule type" value="Genomic_DNA"/>
</dbReference>
<gene>
    <name evidence="1" type="ORF">RchiOBHm_Chr6g0279351</name>
</gene>
<evidence type="ECO:0000313" key="1">
    <source>
        <dbReference type="EMBL" id="PRQ25052.1"/>
    </source>
</evidence>
<proteinExistence type="predicted"/>
<comment type="caution">
    <text evidence="1">The sequence shown here is derived from an EMBL/GenBank/DDBJ whole genome shotgun (WGS) entry which is preliminary data.</text>
</comment>
<dbReference type="Proteomes" id="UP000238479">
    <property type="component" value="Chromosome 6"/>
</dbReference>
<protein>
    <submittedName>
        <fullName evidence="1">Uncharacterized protein</fullName>
    </submittedName>
</protein>
<sequence>MESLQKLLLSMNNTMGFCDFGSRMLVGMKTWPLKLFAPVSEKEKLSQMTAASYQQI</sequence>
<reference evidence="1 2" key="1">
    <citation type="journal article" date="2018" name="Nat. Genet.">
        <title>The Rosa genome provides new insights in the design of modern roses.</title>
        <authorList>
            <person name="Bendahmane M."/>
        </authorList>
    </citation>
    <scope>NUCLEOTIDE SEQUENCE [LARGE SCALE GENOMIC DNA]</scope>
    <source>
        <strain evidence="2">cv. Old Blush</strain>
    </source>
</reference>
<keyword evidence="2" id="KW-1185">Reference proteome</keyword>
<dbReference type="AlphaFoldDB" id="A0A2P6PT02"/>
<organism evidence="1 2">
    <name type="scientific">Rosa chinensis</name>
    <name type="common">China rose</name>
    <dbReference type="NCBI Taxonomy" id="74649"/>
    <lineage>
        <taxon>Eukaryota</taxon>
        <taxon>Viridiplantae</taxon>
        <taxon>Streptophyta</taxon>
        <taxon>Embryophyta</taxon>
        <taxon>Tracheophyta</taxon>
        <taxon>Spermatophyta</taxon>
        <taxon>Magnoliopsida</taxon>
        <taxon>eudicotyledons</taxon>
        <taxon>Gunneridae</taxon>
        <taxon>Pentapetalae</taxon>
        <taxon>rosids</taxon>
        <taxon>fabids</taxon>
        <taxon>Rosales</taxon>
        <taxon>Rosaceae</taxon>
        <taxon>Rosoideae</taxon>
        <taxon>Rosoideae incertae sedis</taxon>
        <taxon>Rosa</taxon>
    </lineage>
</organism>
<dbReference type="Gramene" id="PRQ25052">
    <property type="protein sequence ID" value="PRQ25052"/>
    <property type="gene ID" value="RchiOBHm_Chr6g0279351"/>
</dbReference>